<name>A0A7K8XTU0_9PICI</name>
<comment type="caution">
    <text evidence="2">The sequence shown here is derived from an EMBL/GenBank/DDBJ whole genome shotgun (WGS) entry which is preliminary data.</text>
</comment>
<dbReference type="InterPro" id="IPR018154">
    <property type="entry name" value="TLV/ENV_coat_polyprotein"/>
</dbReference>
<sequence length="78" mass="8721">KLEKAIVNVSAIMERINNRTIDALQALQKEVTSLSQVTLQNRMALDLLTAKEGAVCIVLNQSCCTYIDESKRVVSKLW</sequence>
<dbReference type="SUPFAM" id="SSF58069">
    <property type="entry name" value="Virus ectodomain"/>
    <property type="match status" value="1"/>
</dbReference>
<dbReference type="EMBL" id="VWZE01018805">
    <property type="protein sequence ID" value="NXF94771.1"/>
    <property type="molecule type" value="Genomic_DNA"/>
</dbReference>
<dbReference type="Gene3D" id="1.10.287.210">
    <property type="match status" value="1"/>
</dbReference>
<proteinExistence type="predicted"/>
<keyword evidence="3" id="KW-1185">Reference proteome</keyword>
<protein>
    <submittedName>
        <fullName evidence="2">EFC1 protein</fullName>
    </submittedName>
</protein>
<gene>
    <name evidence="2" type="primary">Ervfc1</name>
    <name evidence="2" type="ORF">EUBBOU_R14987</name>
</gene>
<dbReference type="PANTHER" id="PTHR10424:SF73">
    <property type="entry name" value="ENDOGENOUS RETROVIRUS GROUP FC1 ENV POLYPROTEIN-RELATED"/>
    <property type="match status" value="1"/>
</dbReference>
<feature type="non-terminal residue" evidence="2">
    <location>
        <position position="1"/>
    </location>
</feature>
<organism evidence="2 3">
    <name type="scientific">Eubucco bourcierii</name>
    <name type="common">red-headed barbet</name>
    <dbReference type="NCBI Taxonomy" id="91767"/>
    <lineage>
        <taxon>Eukaryota</taxon>
        <taxon>Metazoa</taxon>
        <taxon>Chordata</taxon>
        <taxon>Craniata</taxon>
        <taxon>Vertebrata</taxon>
        <taxon>Euteleostomi</taxon>
        <taxon>Archelosauria</taxon>
        <taxon>Archosauria</taxon>
        <taxon>Dinosauria</taxon>
        <taxon>Saurischia</taxon>
        <taxon>Theropoda</taxon>
        <taxon>Coelurosauria</taxon>
        <taxon>Aves</taxon>
        <taxon>Neognathae</taxon>
        <taxon>Neoaves</taxon>
        <taxon>Telluraves</taxon>
        <taxon>Coraciimorphae</taxon>
        <taxon>Piciformes</taxon>
        <taxon>Ramphastidae</taxon>
        <taxon>Eubucco</taxon>
    </lineage>
</organism>
<dbReference type="Pfam" id="PF00429">
    <property type="entry name" value="TLV_coat"/>
    <property type="match status" value="1"/>
</dbReference>
<reference evidence="2 3" key="1">
    <citation type="submission" date="2019-09" db="EMBL/GenBank/DDBJ databases">
        <title>Bird 10,000 Genomes (B10K) Project - Family phase.</title>
        <authorList>
            <person name="Zhang G."/>
        </authorList>
    </citation>
    <scope>NUCLEOTIDE SEQUENCE [LARGE SCALE GENOMIC DNA]</scope>
    <source>
        <strain evidence="2">B10K-DU-001-04</strain>
        <tissue evidence="2">Muscle</tissue>
    </source>
</reference>
<dbReference type="OrthoDB" id="8949317at2759"/>
<feature type="non-terminal residue" evidence="2">
    <location>
        <position position="78"/>
    </location>
</feature>
<dbReference type="PANTHER" id="PTHR10424">
    <property type="entry name" value="VIRAL ENVELOPE PROTEIN"/>
    <property type="match status" value="1"/>
</dbReference>
<accession>A0A7K8XTU0</accession>
<dbReference type="AlphaFoldDB" id="A0A7K8XTU0"/>
<evidence type="ECO:0000313" key="2">
    <source>
        <dbReference type="EMBL" id="NXF94771.1"/>
    </source>
</evidence>
<keyword evidence="1" id="KW-1015">Disulfide bond</keyword>
<dbReference type="Proteomes" id="UP000583613">
    <property type="component" value="Unassembled WGS sequence"/>
</dbReference>
<evidence type="ECO:0000313" key="3">
    <source>
        <dbReference type="Proteomes" id="UP000583613"/>
    </source>
</evidence>
<evidence type="ECO:0000256" key="1">
    <source>
        <dbReference type="ARBA" id="ARBA00023157"/>
    </source>
</evidence>